<dbReference type="AlphaFoldDB" id="A0A395HHM2"/>
<keyword evidence="3" id="KW-1185">Reference proteome</keyword>
<evidence type="ECO:0000313" key="2">
    <source>
        <dbReference type="EMBL" id="RAL06478.1"/>
    </source>
</evidence>
<accession>A0A395HHM2</accession>
<feature type="region of interest" description="Disordered" evidence="1">
    <location>
        <begin position="1"/>
        <end position="75"/>
    </location>
</feature>
<dbReference type="RefSeq" id="XP_025545632.1">
    <property type="nucleotide sequence ID" value="XM_025697311.1"/>
</dbReference>
<protein>
    <submittedName>
        <fullName evidence="2">Uncharacterized protein</fullName>
    </submittedName>
</protein>
<dbReference type="GeneID" id="37201600"/>
<feature type="compositionally biased region" description="Polar residues" evidence="1">
    <location>
        <begin position="1"/>
        <end position="10"/>
    </location>
</feature>
<dbReference type="EMBL" id="KZ824396">
    <property type="protein sequence ID" value="RAL06478.1"/>
    <property type="molecule type" value="Genomic_DNA"/>
</dbReference>
<dbReference type="Proteomes" id="UP000248961">
    <property type="component" value="Unassembled WGS sequence"/>
</dbReference>
<sequence>MSNQQYTYADSSELESSREEWKSPSTNHSKQELAHSEPSSHPWAILSQDRQVSASVEQPLPHDEKEASHTDSIRNSIFRIDPCPIL</sequence>
<evidence type="ECO:0000313" key="3">
    <source>
        <dbReference type="Proteomes" id="UP000248961"/>
    </source>
</evidence>
<organism evidence="2 3">
    <name type="scientific">Aspergillus homomorphus (strain CBS 101889)</name>
    <dbReference type="NCBI Taxonomy" id="1450537"/>
    <lineage>
        <taxon>Eukaryota</taxon>
        <taxon>Fungi</taxon>
        <taxon>Dikarya</taxon>
        <taxon>Ascomycota</taxon>
        <taxon>Pezizomycotina</taxon>
        <taxon>Eurotiomycetes</taxon>
        <taxon>Eurotiomycetidae</taxon>
        <taxon>Eurotiales</taxon>
        <taxon>Aspergillaceae</taxon>
        <taxon>Aspergillus</taxon>
        <taxon>Aspergillus subgen. Circumdati</taxon>
    </lineage>
</organism>
<gene>
    <name evidence="2" type="ORF">BO97DRAFT_42861</name>
</gene>
<reference evidence="2 3" key="1">
    <citation type="submission" date="2018-02" db="EMBL/GenBank/DDBJ databases">
        <title>The genomes of Aspergillus section Nigri reveals drivers in fungal speciation.</title>
        <authorList>
            <consortium name="DOE Joint Genome Institute"/>
            <person name="Vesth T.C."/>
            <person name="Nybo J."/>
            <person name="Theobald S."/>
            <person name="Brandl J."/>
            <person name="Frisvad J.C."/>
            <person name="Nielsen K.F."/>
            <person name="Lyhne E.K."/>
            <person name="Kogle M.E."/>
            <person name="Kuo A."/>
            <person name="Riley R."/>
            <person name="Clum A."/>
            <person name="Nolan M."/>
            <person name="Lipzen A."/>
            <person name="Salamov A."/>
            <person name="Henrissat B."/>
            <person name="Wiebenga A."/>
            <person name="De vries R.P."/>
            <person name="Grigoriev I.V."/>
            <person name="Mortensen U.H."/>
            <person name="Andersen M.R."/>
            <person name="Baker S.E."/>
        </authorList>
    </citation>
    <scope>NUCLEOTIDE SEQUENCE [LARGE SCALE GENOMIC DNA]</scope>
    <source>
        <strain evidence="2 3">CBS 101889</strain>
    </source>
</reference>
<name>A0A395HHM2_ASPHC</name>
<feature type="compositionally biased region" description="Basic and acidic residues" evidence="1">
    <location>
        <begin position="60"/>
        <end position="72"/>
    </location>
</feature>
<dbReference type="VEuPathDB" id="FungiDB:BO97DRAFT_42861"/>
<proteinExistence type="predicted"/>
<evidence type="ECO:0000256" key="1">
    <source>
        <dbReference type="SAM" id="MobiDB-lite"/>
    </source>
</evidence>